<evidence type="ECO:0000313" key="2">
    <source>
        <dbReference type="EMBL" id="KAK4187646.1"/>
    </source>
</evidence>
<organism evidence="2 3">
    <name type="scientific">Podospora australis</name>
    <dbReference type="NCBI Taxonomy" id="1536484"/>
    <lineage>
        <taxon>Eukaryota</taxon>
        <taxon>Fungi</taxon>
        <taxon>Dikarya</taxon>
        <taxon>Ascomycota</taxon>
        <taxon>Pezizomycotina</taxon>
        <taxon>Sordariomycetes</taxon>
        <taxon>Sordariomycetidae</taxon>
        <taxon>Sordariales</taxon>
        <taxon>Podosporaceae</taxon>
        <taxon>Podospora</taxon>
    </lineage>
</organism>
<gene>
    <name evidence="2" type="ORF">QBC35DRAFT_551658</name>
</gene>
<feature type="signal peptide" evidence="1">
    <location>
        <begin position="1"/>
        <end position="15"/>
    </location>
</feature>
<name>A0AAN6WTF1_9PEZI</name>
<evidence type="ECO:0008006" key="4">
    <source>
        <dbReference type="Google" id="ProtNLM"/>
    </source>
</evidence>
<reference evidence="2" key="1">
    <citation type="journal article" date="2023" name="Mol. Phylogenet. Evol.">
        <title>Genome-scale phylogeny and comparative genomics of the fungal order Sordariales.</title>
        <authorList>
            <person name="Hensen N."/>
            <person name="Bonometti L."/>
            <person name="Westerberg I."/>
            <person name="Brannstrom I.O."/>
            <person name="Guillou S."/>
            <person name="Cros-Aarteil S."/>
            <person name="Calhoun S."/>
            <person name="Haridas S."/>
            <person name="Kuo A."/>
            <person name="Mondo S."/>
            <person name="Pangilinan J."/>
            <person name="Riley R."/>
            <person name="LaButti K."/>
            <person name="Andreopoulos B."/>
            <person name="Lipzen A."/>
            <person name="Chen C."/>
            <person name="Yan M."/>
            <person name="Daum C."/>
            <person name="Ng V."/>
            <person name="Clum A."/>
            <person name="Steindorff A."/>
            <person name="Ohm R.A."/>
            <person name="Martin F."/>
            <person name="Silar P."/>
            <person name="Natvig D.O."/>
            <person name="Lalanne C."/>
            <person name="Gautier V."/>
            <person name="Ament-Velasquez S.L."/>
            <person name="Kruys A."/>
            <person name="Hutchinson M.I."/>
            <person name="Powell A.J."/>
            <person name="Barry K."/>
            <person name="Miller A.N."/>
            <person name="Grigoriev I.V."/>
            <person name="Debuchy R."/>
            <person name="Gladieux P."/>
            <person name="Hiltunen Thoren M."/>
            <person name="Johannesson H."/>
        </authorList>
    </citation>
    <scope>NUCLEOTIDE SEQUENCE</scope>
    <source>
        <strain evidence="2">PSN309</strain>
    </source>
</reference>
<dbReference type="EMBL" id="MU864399">
    <property type="protein sequence ID" value="KAK4187646.1"/>
    <property type="molecule type" value="Genomic_DNA"/>
</dbReference>
<dbReference type="Pfam" id="PF19527">
    <property type="entry name" value="DUF6055"/>
    <property type="match status" value="1"/>
</dbReference>
<dbReference type="AlphaFoldDB" id="A0AAN6WTF1"/>
<sequence>MAILTHLLGAAFAFAAPPANFTPNPSVGPSQGSIRFKDSPHFRIYNPTSDSIASGTISYLEAAYSCFVDDLHWRSPGLSFRPDPLPAVDSIPANQFYKLNVYQLDSLPGAAANTPTDLNLGLAWLNVQKDYMSNPAVVVHEFGHALTYAAKYWIDQTRTGAWWETVANFVADTYSTSTHCAAARKRYNQPEGNSLIELNKVISDSFQVIVDGTRDSGNYYQAWPFLAYMHNNPDNYPGLGTSIFPAVWTQYKKNSDETPLHVLDRLLGSGTRIQTVVAKYWARMAFVDIGNPKAQALFNSQRSRLNYANLDNLGGGRYRVKSGRRPRYMGANIIPLKATPGNVSVKITGNTGPLTSTLVVKTADGKSVRYVDLPGGNGQTNLLNGEEAMLVVVNTPNNLALFDPFKLTAETNTGVNYEVQLTGATA</sequence>
<keyword evidence="1" id="KW-0732">Signal</keyword>
<evidence type="ECO:0000313" key="3">
    <source>
        <dbReference type="Proteomes" id="UP001302126"/>
    </source>
</evidence>
<accession>A0AAN6WTF1</accession>
<protein>
    <recommendedName>
        <fullName evidence="4">Dockerin type 1</fullName>
    </recommendedName>
</protein>
<feature type="chain" id="PRO_5042937519" description="Dockerin type 1" evidence="1">
    <location>
        <begin position="16"/>
        <end position="426"/>
    </location>
</feature>
<evidence type="ECO:0000256" key="1">
    <source>
        <dbReference type="SAM" id="SignalP"/>
    </source>
</evidence>
<proteinExistence type="predicted"/>
<dbReference type="Proteomes" id="UP001302126">
    <property type="component" value="Unassembled WGS sequence"/>
</dbReference>
<keyword evidence="3" id="KW-1185">Reference proteome</keyword>
<reference evidence="2" key="2">
    <citation type="submission" date="2023-05" db="EMBL/GenBank/DDBJ databases">
        <authorList>
            <consortium name="Lawrence Berkeley National Laboratory"/>
            <person name="Steindorff A."/>
            <person name="Hensen N."/>
            <person name="Bonometti L."/>
            <person name="Westerberg I."/>
            <person name="Brannstrom I.O."/>
            <person name="Guillou S."/>
            <person name="Cros-Aarteil S."/>
            <person name="Calhoun S."/>
            <person name="Haridas S."/>
            <person name="Kuo A."/>
            <person name="Mondo S."/>
            <person name="Pangilinan J."/>
            <person name="Riley R."/>
            <person name="Labutti K."/>
            <person name="Andreopoulos B."/>
            <person name="Lipzen A."/>
            <person name="Chen C."/>
            <person name="Yanf M."/>
            <person name="Daum C."/>
            <person name="Ng V."/>
            <person name="Clum A."/>
            <person name="Ohm R."/>
            <person name="Martin F."/>
            <person name="Silar P."/>
            <person name="Natvig D."/>
            <person name="Lalanne C."/>
            <person name="Gautier V."/>
            <person name="Ament-Velasquez S.L."/>
            <person name="Kruys A."/>
            <person name="Hutchinson M.I."/>
            <person name="Powell A.J."/>
            <person name="Barry K."/>
            <person name="Miller A.N."/>
            <person name="Grigoriev I.V."/>
            <person name="Debuchy R."/>
            <person name="Gladieux P."/>
            <person name="Thoren M.H."/>
            <person name="Johannesson H."/>
        </authorList>
    </citation>
    <scope>NUCLEOTIDE SEQUENCE</scope>
    <source>
        <strain evidence="2">PSN309</strain>
    </source>
</reference>
<dbReference type="InterPro" id="IPR045690">
    <property type="entry name" value="DUF6055"/>
</dbReference>
<comment type="caution">
    <text evidence="2">The sequence shown here is derived from an EMBL/GenBank/DDBJ whole genome shotgun (WGS) entry which is preliminary data.</text>
</comment>